<sequence length="116" mass="13419">MHRKILLKIISIFMVLTLGLHSGSNVYQNVCVDCHQYQPATLEKMFMLYLKTHSVELSFKVSLKEFLQNPTEEKSLIGSSFITDFSVKDPSELNSTQLDEAIDIYWDLYNPKDNLK</sequence>
<name>A0A6S6T7Q0_9BACT</name>
<evidence type="ECO:0008006" key="2">
    <source>
        <dbReference type="Google" id="ProtNLM"/>
    </source>
</evidence>
<proteinExistence type="predicted"/>
<evidence type="ECO:0000313" key="1">
    <source>
        <dbReference type="EMBL" id="CAA6814984.1"/>
    </source>
</evidence>
<protein>
    <recommendedName>
        <fullName evidence="2">Cytochrome c domain-containing protein</fullName>
    </recommendedName>
</protein>
<organism evidence="1">
    <name type="scientific">uncultured Sulfurovum sp</name>
    <dbReference type="NCBI Taxonomy" id="269237"/>
    <lineage>
        <taxon>Bacteria</taxon>
        <taxon>Pseudomonadati</taxon>
        <taxon>Campylobacterota</taxon>
        <taxon>Epsilonproteobacteria</taxon>
        <taxon>Campylobacterales</taxon>
        <taxon>Sulfurovaceae</taxon>
        <taxon>Sulfurovum</taxon>
        <taxon>environmental samples</taxon>
    </lineage>
</organism>
<accession>A0A6S6T7Q0</accession>
<dbReference type="EMBL" id="CACVAU010000044">
    <property type="protein sequence ID" value="CAA6814984.1"/>
    <property type="molecule type" value="Genomic_DNA"/>
</dbReference>
<reference evidence="1" key="1">
    <citation type="submission" date="2020-01" db="EMBL/GenBank/DDBJ databases">
        <authorList>
            <person name="Meier V. D."/>
            <person name="Meier V D."/>
        </authorList>
    </citation>
    <scope>NUCLEOTIDE SEQUENCE</scope>
    <source>
        <strain evidence="1">HLG_WM_MAG_05</strain>
    </source>
</reference>
<dbReference type="AlphaFoldDB" id="A0A6S6T7Q0"/>
<gene>
    <name evidence="1" type="ORF">HELGO_WM4312</name>
</gene>